<dbReference type="GO" id="GO:0016787">
    <property type="term" value="F:hydrolase activity"/>
    <property type="evidence" value="ECO:0007669"/>
    <property type="project" value="UniProtKB-KW"/>
</dbReference>
<keyword evidence="1 3" id="KW-0378">Hydrolase</keyword>
<reference evidence="3" key="1">
    <citation type="submission" date="2022-08" db="EMBL/GenBank/DDBJ databases">
        <authorList>
            <person name="Tistechok S."/>
            <person name="Samborskyy M."/>
            <person name="Roman I."/>
        </authorList>
    </citation>
    <scope>NUCLEOTIDE SEQUENCE</scope>
    <source>
        <strain evidence="3">DSM 103496</strain>
    </source>
</reference>
<proteinExistence type="predicted"/>
<dbReference type="AlphaFoldDB" id="A0A9X2VU40"/>
<evidence type="ECO:0000313" key="3">
    <source>
        <dbReference type="EMBL" id="MCS7482765.1"/>
    </source>
</evidence>
<organism evidence="3 4">
    <name type="scientific">Umezawaea endophytica</name>
    <dbReference type="NCBI Taxonomy" id="1654476"/>
    <lineage>
        <taxon>Bacteria</taxon>
        <taxon>Bacillati</taxon>
        <taxon>Actinomycetota</taxon>
        <taxon>Actinomycetes</taxon>
        <taxon>Pseudonocardiales</taxon>
        <taxon>Pseudonocardiaceae</taxon>
        <taxon>Umezawaea</taxon>
    </lineage>
</organism>
<dbReference type="PRINTS" id="PR00412">
    <property type="entry name" value="EPOXHYDRLASE"/>
</dbReference>
<evidence type="ECO:0000259" key="2">
    <source>
        <dbReference type="Pfam" id="PF00561"/>
    </source>
</evidence>
<dbReference type="Gene3D" id="3.40.50.1820">
    <property type="entry name" value="alpha/beta hydrolase"/>
    <property type="match status" value="1"/>
</dbReference>
<dbReference type="SUPFAM" id="SSF53474">
    <property type="entry name" value="alpha/beta-Hydrolases"/>
    <property type="match status" value="1"/>
</dbReference>
<accession>A0A9X2VU40</accession>
<protein>
    <submittedName>
        <fullName evidence="3">Alpha/beta hydrolase</fullName>
    </submittedName>
</protein>
<sequence length="294" mass="32419">MRSRRDVFQLSTATDATALTRLRIPTDAGTFDAVAAGPLDGRKVLLLHGVPQCGIEWRHQLRALAADGYRAVAPNQRGYSPGVRPKRVEDYSVDHAVDDVTAIADQLGWRRFDLVGHDWGGVVGWLAAARNPLRVRTLTSVSAPHPGAFAEALRTDPDQRARGALLDYLRRPEVPEREMLANGAARLRQGWPPVIPRQRVEQYVRQLSEPGALTAALNWYRANTFDGQYAPVTVPTLYLWGSEDDAVGPEAAQSTSDWAHGPYRFEVLNGVGHFVPEEAAERTSALLLEHLATH</sequence>
<dbReference type="Pfam" id="PF00561">
    <property type="entry name" value="Abhydrolase_1"/>
    <property type="match status" value="1"/>
</dbReference>
<dbReference type="Proteomes" id="UP001141259">
    <property type="component" value="Unassembled WGS sequence"/>
</dbReference>
<dbReference type="InterPro" id="IPR000639">
    <property type="entry name" value="Epox_hydrolase-like"/>
</dbReference>
<dbReference type="PRINTS" id="PR00111">
    <property type="entry name" value="ABHYDROLASE"/>
</dbReference>
<dbReference type="EMBL" id="JANYMP010000026">
    <property type="protein sequence ID" value="MCS7482765.1"/>
    <property type="molecule type" value="Genomic_DNA"/>
</dbReference>
<dbReference type="PANTHER" id="PTHR43329">
    <property type="entry name" value="EPOXIDE HYDROLASE"/>
    <property type="match status" value="1"/>
</dbReference>
<dbReference type="InterPro" id="IPR029058">
    <property type="entry name" value="AB_hydrolase_fold"/>
</dbReference>
<keyword evidence="4" id="KW-1185">Reference proteome</keyword>
<gene>
    <name evidence="3" type="ORF">NZH93_38465</name>
</gene>
<dbReference type="RefSeq" id="WP_259628229.1">
    <property type="nucleotide sequence ID" value="NZ_JANYMP010000026.1"/>
</dbReference>
<dbReference type="InterPro" id="IPR000073">
    <property type="entry name" value="AB_hydrolase_1"/>
</dbReference>
<feature type="domain" description="AB hydrolase-1" evidence="2">
    <location>
        <begin position="44"/>
        <end position="279"/>
    </location>
</feature>
<name>A0A9X2VU40_9PSEU</name>
<evidence type="ECO:0000313" key="4">
    <source>
        <dbReference type="Proteomes" id="UP001141259"/>
    </source>
</evidence>
<evidence type="ECO:0000256" key="1">
    <source>
        <dbReference type="ARBA" id="ARBA00022801"/>
    </source>
</evidence>
<comment type="caution">
    <text evidence="3">The sequence shown here is derived from an EMBL/GenBank/DDBJ whole genome shotgun (WGS) entry which is preliminary data.</text>
</comment>